<evidence type="ECO:0000313" key="3">
    <source>
        <dbReference type="Proteomes" id="UP001146351"/>
    </source>
</evidence>
<dbReference type="SUPFAM" id="SSF81606">
    <property type="entry name" value="PP2C-like"/>
    <property type="match status" value="1"/>
</dbReference>
<dbReference type="OrthoDB" id="420076at2759"/>
<dbReference type="InterPro" id="IPR036457">
    <property type="entry name" value="PPM-type-like_dom_sf"/>
</dbReference>
<evidence type="ECO:0000259" key="1">
    <source>
        <dbReference type="PROSITE" id="PS51746"/>
    </source>
</evidence>
<gene>
    <name evidence="2" type="ORF">N7492_009282</name>
</gene>
<dbReference type="GO" id="GO:0005739">
    <property type="term" value="C:mitochondrion"/>
    <property type="evidence" value="ECO:0007669"/>
    <property type="project" value="TreeGrafter"/>
</dbReference>
<accession>A0A9W9LHL7</accession>
<reference evidence="2" key="1">
    <citation type="submission" date="2022-11" db="EMBL/GenBank/DDBJ databases">
        <authorList>
            <person name="Petersen C."/>
        </authorList>
    </citation>
    <scope>NUCLEOTIDE SEQUENCE</scope>
    <source>
        <strain evidence="2">IBT 21917</strain>
    </source>
</reference>
<dbReference type="SMART" id="SM00332">
    <property type="entry name" value="PP2Cc"/>
    <property type="match status" value="1"/>
</dbReference>
<organism evidence="2 3">
    <name type="scientific">Penicillium capsulatum</name>
    <dbReference type="NCBI Taxonomy" id="69766"/>
    <lineage>
        <taxon>Eukaryota</taxon>
        <taxon>Fungi</taxon>
        <taxon>Dikarya</taxon>
        <taxon>Ascomycota</taxon>
        <taxon>Pezizomycotina</taxon>
        <taxon>Eurotiomycetes</taxon>
        <taxon>Eurotiomycetidae</taxon>
        <taxon>Eurotiales</taxon>
        <taxon>Aspergillaceae</taxon>
        <taxon>Penicillium</taxon>
    </lineage>
</organism>
<feature type="domain" description="PPM-type phosphatase" evidence="1">
    <location>
        <begin position="1"/>
        <end position="266"/>
    </location>
</feature>
<name>A0A9W9LHL7_9EURO</name>
<evidence type="ECO:0000313" key="2">
    <source>
        <dbReference type="EMBL" id="KAJ5156479.1"/>
    </source>
</evidence>
<proteinExistence type="predicted"/>
<dbReference type="AlphaFoldDB" id="A0A9W9LHL7"/>
<dbReference type="Gene3D" id="3.60.40.10">
    <property type="entry name" value="PPM-type phosphatase domain"/>
    <property type="match status" value="1"/>
</dbReference>
<sequence>MLPELRAEMLRIRNRSPFTRPLSIRGLAPAVPDGVAGKSGLGGSGMHQWIDLDEAGHRGISQENISPVKSASEQEEQAGITFVRHSLSQVKPPSNEESSSEELVQRAIIDGFVNLDDFIVKTALDTSRSEAPLQEKVKKIAPAYAGSCALLSLYDSITSTLHVACTGDSRAVLGQKKPDGKWQAIPLSVDQTGKNTEEIARLHKEHPGEEDMIKNGRVRGTVVSRAFGDCQWKWPLEFQQDIQRRFLRTATSDAKVRHSNTTVSDG</sequence>
<dbReference type="GO" id="GO:0004741">
    <property type="term" value="F:[pyruvate dehydrogenase (acetyl-transferring)]-phosphatase activity"/>
    <property type="evidence" value="ECO:0007669"/>
    <property type="project" value="TreeGrafter"/>
</dbReference>
<dbReference type="Pfam" id="PF00481">
    <property type="entry name" value="PP2C"/>
    <property type="match status" value="1"/>
</dbReference>
<dbReference type="PANTHER" id="PTHR13832">
    <property type="entry name" value="PROTEIN PHOSPHATASE 2C"/>
    <property type="match status" value="1"/>
</dbReference>
<protein>
    <submittedName>
        <fullName evidence="2">Protein serine/threonine phosphatase 2C</fullName>
    </submittedName>
</protein>
<dbReference type="PANTHER" id="PTHR13832:SF792">
    <property type="entry name" value="GM14286P"/>
    <property type="match status" value="1"/>
</dbReference>
<comment type="caution">
    <text evidence="2">The sequence shown here is derived from an EMBL/GenBank/DDBJ whole genome shotgun (WGS) entry which is preliminary data.</text>
</comment>
<dbReference type="InterPro" id="IPR015655">
    <property type="entry name" value="PP2C"/>
</dbReference>
<reference evidence="2" key="2">
    <citation type="journal article" date="2023" name="IMA Fungus">
        <title>Comparative genomic study of the Penicillium genus elucidates a diverse pangenome and 15 lateral gene transfer events.</title>
        <authorList>
            <person name="Petersen C."/>
            <person name="Sorensen T."/>
            <person name="Nielsen M.R."/>
            <person name="Sondergaard T.E."/>
            <person name="Sorensen J.L."/>
            <person name="Fitzpatrick D.A."/>
            <person name="Frisvad J.C."/>
            <person name="Nielsen K.L."/>
        </authorList>
    </citation>
    <scope>NUCLEOTIDE SEQUENCE</scope>
    <source>
        <strain evidence="2">IBT 21917</strain>
    </source>
</reference>
<dbReference type="InterPro" id="IPR001932">
    <property type="entry name" value="PPM-type_phosphatase-like_dom"/>
</dbReference>
<keyword evidence="3" id="KW-1185">Reference proteome</keyword>
<dbReference type="EMBL" id="JAPQKO010000006">
    <property type="protein sequence ID" value="KAJ5156479.1"/>
    <property type="molecule type" value="Genomic_DNA"/>
</dbReference>
<dbReference type="Proteomes" id="UP001146351">
    <property type="component" value="Unassembled WGS sequence"/>
</dbReference>
<dbReference type="PROSITE" id="PS51746">
    <property type="entry name" value="PPM_2"/>
    <property type="match status" value="1"/>
</dbReference>